<dbReference type="PANTHER" id="PTHR43343:SF3">
    <property type="entry name" value="PROTEASE DO-LIKE 8, CHLOROPLASTIC"/>
    <property type="match status" value="1"/>
</dbReference>
<sequence>MNNNGYNNEDWNYQGQHDYNYDNHTYSNNEIITVPRKKRGGKLITYLSLVLVTSLVTSFAVGGAMYSSFSRQLDTQVSALKQTSALNTALNDGVSSTKLSIATTDQLKVTNLFNESTGNLSVAQIAKKVGPSIVGIKMSVQSTRQSAFYGSRSSTSDSEGSGIIFTQDGYIITNYHVVQYADPKNGAASTTLTVYLPDKREAKATFVGGDSENDLAVIKINLSDLPAAELGDSSEVEVGDPAVAIGNPLGMEFAGSVTYGVISALNRQLDTGDNSMSLIQTDAAINPGNSGGALVNSKGQVIGINSAKISVAGVEGLGFAIPMNTAKPIVDQLKDYGYVKGKPLIGISAQEVTEDISRMYGLPVGVYISEVTPGGAAQTAGMKKGDVLLSLDGTKIKTMSDLDAVKKKHKAGDTVKAVVSRAGTEVSMNITFTEAK</sequence>
<dbReference type="RefSeq" id="WP_080063384.1">
    <property type="nucleotide sequence ID" value="NZ_MZGX01000004.1"/>
</dbReference>
<feature type="domain" description="PDZ" evidence="4">
    <location>
        <begin position="340"/>
        <end position="423"/>
    </location>
</feature>
<dbReference type="GO" id="GO:0006508">
    <property type="term" value="P:proteolysis"/>
    <property type="evidence" value="ECO:0007669"/>
    <property type="project" value="UniProtKB-KW"/>
</dbReference>
<dbReference type="EC" id="3.4.21.107" evidence="5"/>
<feature type="transmembrane region" description="Helical" evidence="3">
    <location>
        <begin position="43"/>
        <end position="66"/>
    </location>
</feature>
<dbReference type="Gene3D" id="2.30.42.10">
    <property type="match status" value="1"/>
</dbReference>
<organism evidence="5 6">
    <name type="scientific">Ruminiclostridium hungatei</name>
    <name type="common">Clostridium hungatei</name>
    <dbReference type="NCBI Taxonomy" id="48256"/>
    <lineage>
        <taxon>Bacteria</taxon>
        <taxon>Bacillati</taxon>
        <taxon>Bacillota</taxon>
        <taxon>Clostridia</taxon>
        <taxon>Eubacteriales</taxon>
        <taxon>Oscillospiraceae</taxon>
        <taxon>Ruminiclostridium</taxon>
    </lineage>
</organism>
<proteinExistence type="predicted"/>
<dbReference type="STRING" id="48256.CLHUN_09390"/>
<dbReference type="InterPro" id="IPR036034">
    <property type="entry name" value="PDZ_sf"/>
</dbReference>
<dbReference type="SUPFAM" id="SSF50156">
    <property type="entry name" value="PDZ domain-like"/>
    <property type="match status" value="1"/>
</dbReference>
<evidence type="ECO:0000313" key="6">
    <source>
        <dbReference type="Proteomes" id="UP000191554"/>
    </source>
</evidence>
<dbReference type="EMBL" id="MZGX01000004">
    <property type="protein sequence ID" value="OPX45560.1"/>
    <property type="molecule type" value="Genomic_DNA"/>
</dbReference>
<dbReference type="AlphaFoldDB" id="A0A1V4SNX3"/>
<accession>A0A1V4SNX3</accession>
<dbReference type="InterPro" id="IPR009003">
    <property type="entry name" value="Peptidase_S1_PA"/>
</dbReference>
<evidence type="ECO:0000259" key="4">
    <source>
        <dbReference type="PROSITE" id="PS50106"/>
    </source>
</evidence>
<dbReference type="PANTHER" id="PTHR43343">
    <property type="entry name" value="PEPTIDASE S12"/>
    <property type="match status" value="1"/>
</dbReference>
<keyword evidence="1 5" id="KW-0645">Protease</keyword>
<evidence type="ECO:0000256" key="3">
    <source>
        <dbReference type="SAM" id="Phobius"/>
    </source>
</evidence>
<dbReference type="Pfam" id="PF13365">
    <property type="entry name" value="Trypsin_2"/>
    <property type="match status" value="1"/>
</dbReference>
<dbReference type="Proteomes" id="UP000191554">
    <property type="component" value="Unassembled WGS sequence"/>
</dbReference>
<dbReference type="SMART" id="SM00228">
    <property type="entry name" value="PDZ"/>
    <property type="match status" value="1"/>
</dbReference>
<dbReference type="GO" id="GO:0004252">
    <property type="term" value="F:serine-type endopeptidase activity"/>
    <property type="evidence" value="ECO:0007669"/>
    <property type="project" value="InterPro"/>
</dbReference>
<gene>
    <name evidence="5" type="primary">htrB_1</name>
    <name evidence="5" type="ORF">CLHUN_09390</name>
</gene>
<dbReference type="InterPro" id="IPR001478">
    <property type="entry name" value="PDZ"/>
</dbReference>
<keyword evidence="3" id="KW-1133">Transmembrane helix</keyword>
<evidence type="ECO:0000256" key="2">
    <source>
        <dbReference type="ARBA" id="ARBA00022801"/>
    </source>
</evidence>
<dbReference type="Gene3D" id="2.40.10.120">
    <property type="match status" value="1"/>
</dbReference>
<dbReference type="OrthoDB" id="9758917at2"/>
<evidence type="ECO:0000313" key="5">
    <source>
        <dbReference type="EMBL" id="OPX45560.1"/>
    </source>
</evidence>
<keyword evidence="6" id="KW-1185">Reference proteome</keyword>
<dbReference type="PRINTS" id="PR00834">
    <property type="entry name" value="PROTEASES2C"/>
</dbReference>
<comment type="caution">
    <text evidence="5">The sequence shown here is derived from an EMBL/GenBank/DDBJ whole genome shotgun (WGS) entry which is preliminary data.</text>
</comment>
<evidence type="ECO:0000256" key="1">
    <source>
        <dbReference type="ARBA" id="ARBA00022670"/>
    </source>
</evidence>
<keyword evidence="2 5" id="KW-0378">Hydrolase</keyword>
<keyword evidence="3" id="KW-0472">Membrane</keyword>
<keyword evidence="3" id="KW-0812">Transmembrane</keyword>
<dbReference type="InterPro" id="IPR051201">
    <property type="entry name" value="Chloro_Bact_Ser_Proteases"/>
</dbReference>
<dbReference type="PROSITE" id="PS50106">
    <property type="entry name" value="PDZ"/>
    <property type="match status" value="1"/>
</dbReference>
<protein>
    <submittedName>
        <fullName evidence="5">Serine protease Do-like HtrB</fullName>
        <ecNumber evidence="5">3.4.21.107</ecNumber>
    </submittedName>
</protein>
<name>A0A1V4SNX3_RUMHU</name>
<dbReference type="SUPFAM" id="SSF50494">
    <property type="entry name" value="Trypsin-like serine proteases"/>
    <property type="match status" value="1"/>
</dbReference>
<reference evidence="5 6" key="1">
    <citation type="submission" date="2017-03" db="EMBL/GenBank/DDBJ databases">
        <title>Genome sequence of Clostridium hungatei DSM 14427.</title>
        <authorList>
            <person name="Poehlein A."/>
            <person name="Daniel R."/>
        </authorList>
    </citation>
    <scope>NUCLEOTIDE SEQUENCE [LARGE SCALE GENOMIC DNA]</scope>
    <source>
        <strain evidence="5 6">DSM 14427</strain>
    </source>
</reference>
<dbReference type="InterPro" id="IPR001940">
    <property type="entry name" value="Peptidase_S1C"/>
</dbReference>
<dbReference type="Pfam" id="PF13180">
    <property type="entry name" value="PDZ_2"/>
    <property type="match status" value="1"/>
</dbReference>